<accession>A0AAV8PJE7</accession>
<proteinExistence type="predicted"/>
<keyword evidence="2" id="KW-1185">Reference proteome</keyword>
<evidence type="ECO:0000313" key="2">
    <source>
        <dbReference type="Proteomes" id="UP001222027"/>
    </source>
</evidence>
<sequence>MIPKPAAVPPPVVVATLPPPLILNEEGHGRSTFIAPDEAVIHIRRFRPNGPLSFSLRKSPSGRLARLPSSIRLIGEGSLLRLESPSPLEWQEGKPDFGDI</sequence>
<evidence type="ECO:0000313" key="1">
    <source>
        <dbReference type="EMBL" id="KAJ8455955.1"/>
    </source>
</evidence>
<organism evidence="1 2">
    <name type="scientific">Ensete ventricosum</name>
    <name type="common">Abyssinian banana</name>
    <name type="synonym">Musa ensete</name>
    <dbReference type="NCBI Taxonomy" id="4639"/>
    <lineage>
        <taxon>Eukaryota</taxon>
        <taxon>Viridiplantae</taxon>
        <taxon>Streptophyta</taxon>
        <taxon>Embryophyta</taxon>
        <taxon>Tracheophyta</taxon>
        <taxon>Spermatophyta</taxon>
        <taxon>Magnoliopsida</taxon>
        <taxon>Liliopsida</taxon>
        <taxon>Zingiberales</taxon>
        <taxon>Musaceae</taxon>
        <taxon>Ensete</taxon>
    </lineage>
</organism>
<gene>
    <name evidence="1" type="ORF">OPV22_034871</name>
</gene>
<dbReference type="Proteomes" id="UP001222027">
    <property type="component" value="Unassembled WGS sequence"/>
</dbReference>
<protein>
    <submittedName>
        <fullName evidence="1">Uncharacterized protein</fullName>
    </submittedName>
</protein>
<reference evidence="1 2" key="1">
    <citation type="submission" date="2022-12" db="EMBL/GenBank/DDBJ databases">
        <title>Chromosome-scale assembly of the Ensete ventricosum genome.</title>
        <authorList>
            <person name="Dussert Y."/>
            <person name="Stocks J."/>
            <person name="Wendawek A."/>
            <person name="Woldeyes F."/>
            <person name="Nichols R.A."/>
            <person name="Borrell J.S."/>
        </authorList>
    </citation>
    <scope>NUCLEOTIDE SEQUENCE [LARGE SCALE GENOMIC DNA]</scope>
    <source>
        <strain evidence="2">cv. Maze</strain>
        <tissue evidence="1">Seeds</tissue>
    </source>
</reference>
<comment type="caution">
    <text evidence="1">The sequence shown here is derived from an EMBL/GenBank/DDBJ whole genome shotgun (WGS) entry which is preliminary data.</text>
</comment>
<name>A0AAV8PJE7_ENSVE</name>
<dbReference type="AlphaFoldDB" id="A0AAV8PJE7"/>
<dbReference type="EMBL" id="JAQQAF010000016">
    <property type="protein sequence ID" value="KAJ8455955.1"/>
    <property type="molecule type" value="Genomic_DNA"/>
</dbReference>